<dbReference type="AlphaFoldDB" id="A0A015INL6"/>
<feature type="region of interest" description="Disordered" evidence="1">
    <location>
        <begin position="29"/>
        <end position="87"/>
    </location>
</feature>
<comment type="caution">
    <text evidence="2">The sequence shown here is derived from an EMBL/GenBank/DDBJ whole genome shotgun (WGS) entry which is preliminary data.</text>
</comment>
<reference evidence="2 3" key="1">
    <citation type="submission" date="2014-02" db="EMBL/GenBank/DDBJ databases">
        <title>Single nucleus genome sequencing reveals high similarity among nuclei of an endomycorrhizal fungus.</title>
        <authorList>
            <person name="Lin K."/>
            <person name="Geurts R."/>
            <person name="Zhang Z."/>
            <person name="Limpens E."/>
            <person name="Saunders D.G."/>
            <person name="Mu D."/>
            <person name="Pang E."/>
            <person name="Cao H."/>
            <person name="Cha H."/>
            <person name="Lin T."/>
            <person name="Zhou Q."/>
            <person name="Shang Y."/>
            <person name="Li Y."/>
            <person name="Ivanov S."/>
            <person name="Sharma T."/>
            <person name="Velzen R.V."/>
            <person name="Ruijter N.D."/>
            <person name="Aanen D.K."/>
            <person name="Win J."/>
            <person name="Kamoun S."/>
            <person name="Bisseling T."/>
            <person name="Huang S."/>
        </authorList>
    </citation>
    <scope>NUCLEOTIDE SEQUENCE [LARGE SCALE GENOMIC DNA]</scope>
    <source>
        <strain evidence="3">DAOM197198w</strain>
    </source>
</reference>
<evidence type="ECO:0000256" key="1">
    <source>
        <dbReference type="SAM" id="MobiDB-lite"/>
    </source>
</evidence>
<feature type="compositionally biased region" description="Basic and acidic residues" evidence="1">
    <location>
        <begin position="52"/>
        <end position="65"/>
    </location>
</feature>
<dbReference type="Proteomes" id="UP000022910">
    <property type="component" value="Unassembled WGS sequence"/>
</dbReference>
<evidence type="ECO:0000313" key="2">
    <source>
        <dbReference type="EMBL" id="EXX58807.1"/>
    </source>
</evidence>
<accession>A0A015INL6</accession>
<dbReference type="HOGENOM" id="CLU_2455882_0_0_1"/>
<feature type="compositionally biased region" description="Basic and acidic residues" evidence="1">
    <location>
        <begin position="77"/>
        <end position="87"/>
    </location>
</feature>
<sequence>MEAQRAHIMGSMRMYSKVAERNSKILSSADYSDIFPSNASKSPEIEPETDVSENKENLEISTPDHEETDDEEVEMTNNKEAKENKDEHKDVSLNYFLKNFELRL</sequence>
<proteinExistence type="predicted"/>
<protein>
    <submittedName>
        <fullName evidence="2">Uncharacterized protein</fullName>
    </submittedName>
</protein>
<evidence type="ECO:0000313" key="3">
    <source>
        <dbReference type="Proteomes" id="UP000022910"/>
    </source>
</evidence>
<organism evidence="2 3">
    <name type="scientific">Rhizophagus irregularis (strain DAOM 197198w)</name>
    <name type="common">Glomus intraradices</name>
    <dbReference type="NCBI Taxonomy" id="1432141"/>
    <lineage>
        <taxon>Eukaryota</taxon>
        <taxon>Fungi</taxon>
        <taxon>Fungi incertae sedis</taxon>
        <taxon>Mucoromycota</taxon>
        <taxon>Glomeromycotina</taxon>
        <taxon>Glomeromycetes</taxon>
        <taxon>Glomerales</taxon>
        <taxon>Glomeraceae</taxon>
        <taxon>Rhizophagus</taxon>
    </lineage>
</organism>
<keyword evidence="3" id="KW-1185">Reference proteome</keyword>
<gene>
    <name evidence="2" type="ORF">RirG_194500</name>
</gene>
<feature type="compositionally biased region" description="Polar residues" evidence="1">
    <location>
        <begin position="29"/>
        <end position="41"/>
    </location>
</feature>
<dbReference type="EMBL" id="JEMT01026600">
    <property type="protein sequence ID" value="EXX58807.1"/>
    <property type="molecule type" value="Genomic_DNA"/>
</dbReference>
<name>A0A015INL6_RHIIW</name>